<comment type="caution">
    <text evidence="7">The sequence shown here is derived from an EMBL/GenBank/DDBJ whole genome shotgun (WGS) entry which is preliminary data.</text>
</comment>
<reference evidence="7 8" key="1">
    <citation type="submission" date="2020-11" db="EMBL/GenBank/DDBJ databases">
        <title>Kefir isolates.</title>
        <authorList>
            <person name="Marcisauskas S."/>
            <person name="Kim Y."/>
            <person name="Blasche S."/>
        </authorList>
    </citation>
    <scope>NUCLEOTIDE SEQUENCE [LARGE SCALE GENOMIC DNA]</scope>
    <source>
        <strain evidence="7 8">KR</strain>
    </source>
</reference>
<evidence type="ECO:0000313" key="7">
    <source>
        <dbReference type="EMBL" id="KAG0666644.1"/>
    </source>
</evidence>
<keyword evidence="8" id="KW-1185">Reference proteome</keyword>
<dbReference type="EMBL" id="PUHQ01000004">
    <property type="protein sequence ID" value="KAG0666644.1"/>
    <property type="molecule type" value="Genomic_DNA"/>
</dbReference>
<evidence type="ECO:0000256" key="5">
    <source>
        <dbReference type="SAM" id="MobiDB-lite"/>
    </source>
</evidence>
<keyword evidence="2 6" id="KW-0812">Transmembrane</keyword>
<evidence type="ECO:0000256" key="1">
    <source>
        <dbReference type="ARBA" id="ARBA00004127"/>
    </source>
</evidence>
<evidence type="ECO:0000256" key="2">
    <source>
        <dbReference type="ARBA" id="ARBA00022692"/>
    </source>
</evidence>
<comment type="subcellular location">
    <subcellularLocation>
        <location evidence="1">Endomembrane system</location>
        <topology evidence="1">Multi-pass membrane protein</topology>
    </subcellularLocation>
</comment>
<evidence type="ECO:0000256" key="6">
    <source>
        <dbReference type="SAM" id="Phobius"/>
    </source>
</evidence>
<dbReference type="Pfam" id="PF10332">
    <property type="entry name" value="DUF2418"/>
    <property type="match status" value="1"/>
</dbReference>
<feature type="compositionally biased region" description="Low complexity" evidence="5">
    <location>
        <begin position="33"/>
        <end position="43"/>
    </location>
</feature>
<protein>
    <recommendedName>
        <fullName evidence="9">Nuclear rim protein 1</fullName>
    </recommendedName>
</protein>
<feature type="region of interest" description="Disordered" evidence="5">
    <location>
        <begin position="1"/>
        <end position="64"/>
    </location>
</feature>
<evidence type="ECO:0000313" key="8">
    <source>
        <dbReference type="Proteomes" id="UP000777482"/>
    </source>
</evidence>
<dbReference type="GO" id="GO:0012505">
    <property type="term" value="C:endomembrane system"/>
    <property type="evidence" value="ECO:0007669"/>
    <property type="project" value="UniProtKB-SubCell"/>
</dbReference>
<dbReference type="PANTHER" id="PTHR28293">
    <property type="entry name" value="NUCLEAR RIM PROTEIN 1"/>
    <property type="match status" value="1"/>
</dbReference>
<accession>A0A9P6W9Q8</accession>
<feature type="compositionally biased region" description="Acidic residues" evidence="5">
    <location>
        <begin position="407"/>
        <end position="431"/>
    </location>
</feature>
<gene>
    <name evidence="7" type="ORF">C6P46_004310</name>
</gene>
<keyword evidence="4 6" id="KW-0472">Membrane</keyword>
<dbReference type="AlphaFoldDB" id="A0A9P6W9Q8"/>
<dbReference type="Proteomes" id="UP000777482">
    <property type="component" value="Unassembled WGS sequence"/>
</dbReference>
<name>A0A9P6W9Q8_RHOMI</name>
<sequence length="492" mass="54907">MYATPDQQRRAAYPRPAAGSPFTATPTETRHSANAARRAALAPPRTPLGRVLHAERAPTASPRRIRHRSWTTRLRDWPSNALLSLETSFQLVSFDAIGYPLGATLHLVHLAVRLPALYAALPSLSDWWQQSESSLPSRYHPRVAPTTADARLEALLQSQAAARGWGSSWSASTWWFSIALIVLSIANVAYLVTRRRKYQMDPLSSPNAKQAMLRFAPEQANPVSSRTEKLRRKVLELVGWSKPAKATTAFPVQELDVWVPDHALWSLRLFTLYSPPVAVMYHLLSPSNFLPLLLCGVLFVAQTFGAVYLYSTLVSDRAALQAEVMHEYNAKFVHPRVFVPKRDACVSTSEAEMVSARDLHWRGAPPVQQPHRSSTSTSPRKSGVAGRWSSSTSSTTTPMRGRRETAAEVDEASGEGELEEQEEEEEEEEEEVVQRGSGRKVRRRQSEMPLRRAVLEEQQQQQQRQSDDSGSTGSPMPVSPARRRQARASMFG</sequence>
<evidence type="ECO:0000256" key="3">
    <source>
        <dbReference type="ARBA" id="ARBA00022989"/>
    </source>
</evidence>
<dbReference type="OrthoDB" id="110024at2759"/>
<evidence type="ECO:0000256" key="4">
    <source>
        <dbReference type="ARBA" id="ARBA00023136"/>
    </source>
</evidence>
<feature type="transmembrane region" description="Helical" evidence="6">
    <location>
        <begin position="174"/>
        <end position="193"/>
    </location>
</feature>
<dbReference type="GO" id="GO:0043007">
    <property type="term" value="P:maintenance of rDNA"/>
    <property type="evidence" value="ECO:0007669"/>
    <property type="project" value="TreeGrafter"/>
</dbReference>
<feature type="transmembrane region" description="Helical" evidence="6">
    <location>
        <begin position="289"/>
        <end position="310"/>
    </location>
</feature>
<organism evidence="7 8">
    <name type="scientific">Rhodotorula mucilaginosa</name>
    <name type="common">Yeast</name>
    <name type="synonym">Rhodotorula rubra</name>
    <dbReference type="NCBI Taxonomy" id="5537"/>
    <lineage>
        <taxon>Eukaryota</taxon>
        <taxon>Fungi</taxon>
        <taxon>Dikarya</taxon>
        <taxon>Basidiomycota</taxon>
        <taxon>Pucciniomycotina</taxon>
        <taxon>Microbotryomycetes</taxon>
        <taxon>Sporidiobolales</taxon>
        <taxon>Sporidiobolaceae</taxon>
        <taxon>Rhodotorula</taxon>
    </lineage>
</organism>
<evidence type="ECO:0008006" key="9">
    <source>
        <dbReference type="Google" id="ProtNLM"/>
    </source>
</evidence>
<dbReference type="PANTHER" id="PTHR28293:SF1">
    <property type="entry name" value="NUCLEAR RIM PROTEIN 1"/>
    <property type="match status" value="1"/>
</dbReference>
<feature type="region of interest" description="Disordered" evidence="5">
    <location>
        <begin position="362"/>
        <end position="492"/>
    </location>
</feature>
<keyword evidence="3 6" id="KW-1133">Transmembrane helix</keyword>
<proteinExistence type="predicted"/>
<dbReference type="InterPro" id="IPR018819">
    <property type="entry name" value="Nur1/Mug154"/>
</dbReference>
<dbReference type="GO" id="GO:0007096">
    <property type="term" value="P:regulation of exit from mitosis"/>
    <property type="evidence" value="ECO:0007669"/>
    <property type="project" value="TreeGrafter"/>
</dbReference>
<feature type="compositionally biased region" description="Basic and acidic residues" evidence="5">
    <location>
        <begin position="444"/>
        <end position="455"/>
    </location>
</feature>
<feature type="compositionally biased region" description="Polar residues" evidence="5">
    <location>
        <begin position="370"/>
        <end position="380"/>
    </location>
</feature>